<comment type="caution">
    <text evidence="1">The sequence shown here is derived from an EMBL/GenBank/DDBJ whole genome shotgun (WGS) entry which is preliminary data.</text>
</comment>
<dbReference type="Proteomes" id="UP000789920">
    <property type="component" value="Unassembled WGS sequence"/>
</dbReference>
<evidence type="ECO:0000313" key="1">
    <source>
        <dbReference type="EMBL" id="CAG8849503.1"/>
    </source>
</evidence>
<evidence type="ECO:0000313" key="2">
    <source>
        <dbReference type="Proteomes" id="UP000789920"/>
    </source>
</evidence>
<accession>A0ACA9SW73</accession>
<organism evidence="1 2">
    <name type="scientific">Racocetra persica</name>
    <dbReference type="NCBI Taxonomy" id="160502"/>
    <lineage>
        <taxon>Eukaryota</taxon>
        <taxon>Fungi</taxon>
        <taxon>Fungi incertae sedis</taxon>
        <taxon>Mucoromycota</taxon>
        <taxon>Glomeromycotina</taxon>
        <taxon>Glomeromycetes</taxon>
        <taxon>Diversisporales</taxon>
        <taxon>Gigasporaceae</taxon>
        <taxon>Racocetra</taxon>
    </lineage>
</organism>
<proteinExistence type="predicted"/>
<feature type="non-terminal residue" evidence="1">
    <location>
        <position position="159"/>
    </location>
</feature>
<feature type="non-terminal residue" evidence="1">
    <location>
        <position position="1"/>
    </location>
</feature>
<dbReference type="EMBL" id="CAJVQC010165856">
    <property type="protein sequence ID" value="CAG8849503.1"/>
    <property type="molecule type" value="Genomic_DNA"/>
</dbReference>
<keyword evidence="2" id="KW-1185">Reference proteome</keyword>
<name>A0ACA9SW73_9GLOM</name>
<gene>
    <name evidence="1" type="ORF">RPERSI_LOCUS35621</name>
</gene>
<sequence>NGNDSSILVTNEKAPTSNDNISNTFIAFTPDDLAENFGNSQSFSSKSQLRNINVSIPRGKLIAIIGSVGSGKSSLLSALVGEMKKIKGEVLLGGNIGYCPQTAWIQNATLRDNVTFGLQFDEEKYRQVIKDCCLEPDLKVLPAGDLTEIGEKGINLSGG</sequence>
<reference evidence="1" key="1">
    <citation type="submission" date="2021-06" db="EMBL/GenBank/DDBJ databases">
        <authorList>
            <person name="Kallberg Y."/>
            <person name="Tangrot J."/>
            <person name="Rosling A."/>
        </authorList>
    </citation>
    <scope>NUCLEOTIDE SEQUENCE</scope>
    <source>
        <strain evidence="1">MA461A</strain>
    </source>
</reference>
<protein>
    <submittedName>
        <fullName evidence="1">14484_t:CDS:1</fullName>
    </submittedName>
</protein>